<gene>
    <name evidence="11" type="ORF">IRI77_29585</name>
</gene>
<evidence type="ECO:0000256" key="7">
    <source>
        <dbReference type="ARBA" id="ARBA00023118"/>
    </source>
</evidence>
<keyword evidence="7" id="KW-0051">Antiviral defense</keyword>
<dbReference type="GO" id="GO:0003964">
    <property type="term" value="F:RNA-directed DNA polymerase activity"/>
    <property type="evidence" value="ECO:0007669"/>
    <property type="project" value="UniProtKB-KW"/>
</dbReference>
<keyword evidence="3" id="KW-0548">Nucleotidyltransferase</keyword>
<feature type="domain" description="Reverse transcriptase" evidence="10">
    <location>
        <begin position="128"/>
        <end position="367"/>
    </location>
</feature>
<evidence type="ECO:0000256" key="1">
    <source>
        <dbReference type="ARBA" id="ARBA00012493"/>
    </source>
</evidence>
<evidence type="ECO:0000256" key="3">
    <source>
        <dbReference type="ARBA" id="ARBA00022695"/>
    </source>
</evidence>
<dbReference type="InterPro" id="IPR051083">
    <property type="entry name" value="GrpII_Intron_Splice-Mob/Def"/>
</dbReference>
<comment type="catalytic activity">
    <reaction evidence="9">
        <text>DNA(n) + a 2'-deoxyribonucleoside 5'-triphosphate = DNA(n+1) + diphosphate</text>
        <dbReference type="Rhea" id="RHEA:22508"/>
        <dbReference type="Rhea" id="RHEA-COMP:17339"/>
        <dbReference type="Rhea" id="RHEA-COMP:17340"/>
        <dbReference type="ChEBI" id="CHEBI:33019"/>
        <dbReference type="ChEBI" id="CHEBI:61560"/>
        <dbReference type="ChEBI" id="CHEBI:173112"/>
        <dbReference type="EC" id="2.7.7.49"/>
    </reaction>
</comment>
<dbReference type="SUPFAM" id="SSF56672">
    <property type="entry name" value="DNA/RNA polymerases"/>
    <property type="match status" value="1"/>
</dbReference>
<accession>A0A7S7NNL2</accession>
<dbReference type="RefSeq" id="WP_194448565.1">
    <property type="nucleotide sequence ID" value="NZ_CP063849.1"/>
</dbReference>
<dbReference type="AlphaFoldDB" id="A0A7S7NNL2"/>
<dbReference type="GO" id="GO:0051607">
    <property type="term" value="P:defense response to virus"/>
    <property type="evidence" value="ECO:0007669"/>
    <property type="project" value="UniProtKB-KW"/>
</dbReference>
<dbReference type="EMBL" id="CP063849">
    <property type="protein sequence ID" value="QOY86896.1"/>
    <property type="molecule type" value="Genomic_DNA"/>
</dbReference>
<evidence type="ECO:0000256" key="9">
    <source>
        <dbReference type="ARBA" id="ARBA00048173"/>
    </source>
</evidence>
<organism evidence="11 12">
    <name type="scientific">Paludibaculum fermentans</name>
    <dbReference type="NCBI Taxonomy" id="1473598"/>
    <lineage>
        <taxon>Bacteria</taxon>
        <taxon>Pseudomonadati</taxon>
        <taxon>Acidobacteriota</taxon>
        <taxon>Terriglobia</taxon>
        <taxon>Bryobacterales</taxon>
        <taxon>Bryobacteraceae</taxon>
        <taxon>Paludibaculum</taxon>
    </lineage>
</organism>
<dbReference type="KEGG" id="pfer:IRI77_29585"/>
<keyword evidence="5" id="KW-0460">Magnesium</keyword>
<dbReference type="InterPro" id="IPR000123">
    <property type="entry name" value="Reverse_transcriptase_msDNA"/>
</dbReference>
<evidence type="ECO:0000259" key="10">
    <source>
        <dbReference type="PROSITE" id="PS50878"/>
    </source>
</evidence>
<evidence type="ECO:0000313" key="12">
    <source>
        <dbReference type="Proteomes" id="UP000593892"/>
    </source>
</evidence>
<reference evidence="11 12" key="1">
    <citation type="submission" date="2020-10" db="EMBL/GenBank/DDBJ databases">
        <title>Complete genome sequence of Paludibaculum fermentans P105T, a facultatively anaerobic acidobacterium capable of dissimilatory Fe(III) reduction.</title>
        <authorList>
            <person name="Dedysh S.N."/>
            <person name="Beletsky A.V."/>
            <person name="Kulichevskaya I.S."/>
            <person name="Mardanov A.V."/>
            <person name="Ravin N.V."/>
        </authorList>
    </citation>
    <scope>NUCLEOTIDE SEQUENCE [LARGE SCALE GENOMIC DNA]</scope>
    <source>
        <strain evidence="11 12">P105</strain>
    </source>
</reference>
<dbReference type="EC" id="2.7.7.49" evidence="1"/>
<dbReference type="PANTHER" id="PTHR34047">
    <property type="entry name" value="NUCLEAR INTRON MATURASE 1, MITOCHONDRIAL-RELATED"/>
    <property type="match status" value="1"/>
</dbReference>
<dbReference type="Pfam" id="PF00078">
    <property type="entry name" value="RVT_1"/>
    <property type="match status" value="1"/>
</dbReference>
<name>A0A7S7NNL2_PALFE</name>
<evidence type="ECO:0000256" key="2">
    <source>
        <dbReference type="ARBA" id="ARBA00022679"/>
    </source>
</evidence>
<keyword evidence="4" id="KW-0479">Metal-binding</keyword>
<dbReference type="GO" id="GO:0046872">
    <property type="term" value="F:metal ion binding"/>
    <property type="evidence" value="ECO:0007669"/>
    <property type="project" value="UniProtKB-KW"/>
</dbReference>
<keyword evidence="6 11" id="KW-0695">RNA-directed DNA polymerase</keyword>
<dbReference type="CDD" id="cd03487">
    <property type="entry name" value="RT_Bac_retron_II"/>
    <property type="match status" value="1"/>
</dbReference>
<keyword evidence="12" id="KW-1185">Reference proteome</keyword>
<dbReference type="PROSITE" id="PS50878">
    <property type="entry name" value="RT_POL"/>
    <property type="match status" value="1"/>
</dbReference>
<comment type="similarity">
    <text evidence="8">Belongs to the bacterial reverse transcriptase family.</text>
</comment>
<dbReference type="Proteomes" id="UP000593892">
    <property type="component" value="Chromosome"/>
</dbReference>
<dbReference type="InterPro" id="IPR043502">
    <property type="entry name" value="DNA/RNA_pol_sf"/>
</dbReference>
<dbReference type="PRINTS" id="PR00866">
    <property type="entry name" value="RNADNAPOLMS"/>
</dbReference>
<dbReference type="InterPro" id="IPR000477">
    <property type="entry name" value="RT_dom"/>
</dbReference>
<dbReference type="GO" id="GO:0003723">
    <property type="term" value="F:RNA binding"/>
    <property type="evidence" value="ECO:0007669"/>
    <property type="project" value="InterPro"/>
</dbReference>
<keyword evidence="2" id="KW-0808">Transferase</keyword>
<evidence type="ECO:0000256" key="8">
    <source>
        <dbReference type="ARBA" id="ARBA00034120"/>
    </source>
</evidence>
<sequence>MANPALLSILARCFASGEPTADGIAARTAQALGRPWFWLLPLARRYLKAHGALTRPKRQEVIRFLLDDTGFRHRAHKLSVAKWLTEPQRMQPVQAAAEWNLPELVTEGDLASWLSVRPEELDWFADPKGLNARTSRPPLEHYHYRVLAKRRGGIRLIEAPKPRLKEMQRQILGEILDLVPAHPAAHGFCPGRSIRTFAEPHVGRPVVLRMDLQDFFPSLPAARIQAVFRTLGYPELVADLLAGVCTNRTHSSVLRTPRPAIPQVELIEARRLYHWPHLPQGAPTSPALANLCAYRADCRLTGLARNFGAIYTRYADDLAFSFGQPSDVRRFSTYAAAILLEEGFAVNHRKTRIMTRGMQQRLAGLVTNDHLNIPRSDFDTLKAILTNCVRLGPATQNRAGVPDFRAHLNGRVGFVESIHTGKGSRLRAIFDNISW</sequence>
<evidence type="ECO:0000256" key="4">
    <source>
        <dbReference type="ARBA" id="ARBA00022723"/>
    </source>
</evidence>
<dbReference type="PANTHER" id="PTHR34047:SF7">
    <property type="entry name" value="RNA-DIRECTED DNA POLYMERASE"/>
    <property type="match status" value="1"/>
</dbReference>
<evidence type="ECO:0000313" key="11">
    <source>
        <dbReference type="EMBL" id="QOY86896.1"/>
    </source>
</evidence>
<evidence type="ECO:0000256" key="6">
    <source>
        <dbReference type="ARBA" id="ARBA00022918"/>
    </source>
</evidence>
<protein>
    <recommendedName>
        <fullName evidence="1">RNA-directed DNA polymerase</fullName>
        <ecNumber evidence="1">2.7.7.49</ecNumber>
    </recommendedName>
</protein>
<evidence type="ECO:0000256" key="5">
    <source>
        <dbReference type="ARBA" id="ARBA00022842"/>
    </source>
</evidence>
<proteinExistence type="inferred from homology"/>